<dbReference type="SUPFAM" id="SSF54975">
    <property type="entry name" value="Acylphosphatase/BLUF domain-like"/>
    <property type="match status" value="1"/>
</dbReference>
<dbReference type="Proteomes" id="UP000017820">
    <property type="component" value="Unassembled WGS sequence"/>
</dbReference>
<proteinExistence type="inferred from homology"/>
<dbReference type="PANTHER" id="PTHR47268">
    <property type="entry name" value="ACYLPHOSPHATASE"/>
    <property type="match status" value="1"/>
</dbReference>
<dbReference type="InterPro" id="IPR020456">
    <property type="entry name" value="Acylphosphatase"/>
</dbReference>
<sequence>MGVVQGVGFRYHTKIKASALGLVGYAKNLPDRSVEVIAIGHIEKISELASWLEKGPTMAKVESVTREDIDVEMTENFEIF</sequence>
<organism evidence="8 9">
    <name type="scientific">Pseudoalteromonas luteoviolacea (strain 2ta16)</name>
    <dbReference type="NCBI Taxonomy" id="1353533"/>
    <lineage>
        <taxon>Bacteria</taxon>
        <taxon>Pseudomonadati</taxon>
        <taxon>Pseudomonadota</taxon>
        <taxon>Gammaproteobacteria</taxon>
        <taxon>Alteromonadales</taxon>
        <taxon>Pseudoalteromonadaceae</taxon>
        <taxon>Pseudoalteromonas</taxon>
    </lineage>
</organism>
<feature type="active site" evidence="5">
    <location>
        <position position="10"/>
    </location>
</feature>
<dbReference type="Gene3D" id="3.30.70.100">
    <property type="match status" value="1"/>
</dbReference>
<feature type="active site" evidence="5">
    <location>
        <position position="28"/>
    </location>
</feature>
<dbReference type="NCBIfam" id="NF011000">
    <property type="entry name" value="PRK14426.1"/>
    <property type="match status" value="1"/>
</dbReference>
<reference evidence="8 9" key="1">
    <citation type="submission" date="2013-07" db="EMBL/GenBank/DDBJ databases">
        <title>Draft genome sequence of Pseudoalteromonas luteoviolacea 2ta16.</title>
        <authorList>
            <person name="Allen E.E."/>
            <person name="Azam F."/>
            <person name="Podell S."/>
        </authorList>
    </citation>
    <scope>NUCLEOTIDE SEQUENCE [LARGE SCALE GENOMIC DNA]</scope>
    <source>
        <strain evidence="8 9">2ta16</strain>
    </source>
</reference>
<dbReference type="PROSITE" id="PS51160">
    <property type="entry name" value="ACYLPHOSPHATASE_3"/>
    <property type="match status" value="1"/>
</dbReference>
<dbReference type="AlphaFoldDB" id="V4HQV4"/>
<evidence type="ECO:0000256" key="4">
    <source>
        <dbReference type="ARBA" id="ARBA00047645"/>
    </source>
</evidence>
<dbReference type="PATRIC" id="fig|1353533.3.peg.2412"/>
<protein>
    <recommendedName>
        <fullName evidence="3 5">acylphosphatase</fullName>
        <ecNumber evidence="2 5">3.6.1.7</ecNumber>
    </recommendedName>
</protein>
<evidence type="ECO:0000256" key="2">
    <source>
        <dbReference type="ARBA" id="ARBA00012150"/>
    </source>
</evidence>
<evidence type="ECO:0000313" key="9">
    <source>
        <dbReference type="Proteomes" id="UP000017820"/>
    </source>
</evidence>
<comment type="similarity">
    <text evidence="1 6">Belongs to the acylphosphatase family.</text>
</comment>
<dbReference type="GO" id="GO:0003998">
    <property type="term" value="F:acylphosphatase activity"/>
    <property type="evidence" value="ECO:0007669"/>
    <property type="project" value="UniProtKB-EC"/>
</dbReference>
<comment type="caution">
    <text evidence="8">The sequence shown here is derived from an EMBL/GenBank/DDBJ whole genome shotgun (WGS) entry which is preliminary data.</text>
</comment>
<keyword evidence="5" id="KW-0378">Hydrolase</keyword>
<name>V4HQV4_PSEL2</name>
<accession>V4HQV4</accession>
<dbReference type="EMBL" id="AUSV01000037">
    <property type="protein sequence ID" value="ESP93220.1"/>
    <property type="molecule type" value="Genomic_DNA"/>
</dbReference>
<dbReference type="EC" id="3.6.1.7" evidence="2 5"/>
<gene>
    <name evidence="8" type="ORF">PL2TA16_03441</name>
</gene>
<feature type="domain" description="Acylphosphatase-like" evidence="7">
    <location>
        <begin position="1"/>
        <end position="80"/>
    </location>
</feature>
<dbReference type="InterPro" id="IPR001792">
    <property type="entry name" value="Acylphosphatase-like_dom"/>
</dbReference>
<evidence type="ECO:0000256" key="3">
    <source>
        <dbReference type="ARBA" id="ARBA00015991"/>
    </source>
</evidence>
<dbReference type="Pfam" id="PF00708">
    <property type="entry name" value="Acylphosphatase"/>
    <property type="match status" value="1"/>
</dbReference>
<comment type="catalytic activity">
    <reaction evidence="4 5">
        <text>an acyl phosphate + H2O = a carboxylate + phosphate + H(+)</text>
        <dbReference type="Rhea" id="RHEA:14965"/>
        <dbReference type="ChEBI" id="CHEBI:15377"/>
        <dbReference type="ChEBI" id="CHEBI:15378"/>
        <dbReference type="ChEBI" id="CHEBI:29067"/>
        <dbReference type="ChEBI" id="CHEBI:43474"/>
        <dbReference type="ChEBI" id="CHEBI:59918"/>
        <dbReference type="EC" id="3.6.1.7"/>
    </reaction>
</comment>
<evidence type="ECO:0000313" key="8">
    <source>
        <dbReference type="EMBL" id="ESP93220.1"/>
    </source>
</evidence>
<evidence type="ECO:0000256" key="1">
    <source>
        <dbReference type="ARBA" id="ARBA00005614"/>
    </source>
</evidence>
<evidence type="ECO:0000259" key="7">
    <source>
        <dbReference type="PROSITE" id="PS51160"/>
    </source>
</evidence>
<evidence type="ECO:0000256" key="5">
    <source>
        <dbReference type="PROSITE-ProRule" id="PRU00520"/>
    </source>
</evidence>
<dbReference type="PANTHER" id="PTHR47268:SF4">
    <property type="entry name" value="ACYLPHOSPHATASE"/>
    <property type="match status" value="1"/>
</dbReference>
<dbReference type="InterPro" id="IPR036046">
    <property type="entry name" value="Acylphosphatase-like_dom_sf"/>
</dbReference>
<evidence type="ECO:0000256" key="6">
    <source>
        <dbReference type="RuleBase" id="RU004168"/>
    </source>
</evidence>